<dbReference type="PANTHER" id="PTHR11328">
    <property type="entry name" value="MAJOR FACILITATOR SUPERFAMILY DOMAIN-CONTAINING PROTEIN"/>
    <property type="match status" value="1"/>
</dbReference>
<dbReference type="InterPro" id="IPR039672">
    <property type="entry name" value="MFS_2"/>
</dbReference>
<evidence type="ECO:0000256" key="1">
    <source>
        <dbReference type="SAM" id="Phobius"/>
    </source>
</evidence>
<comment type="caution">
    <text evidence="2">The sequence shown here is derived from an EMBL/GenBank/DDBJ whole genome shotgun (WGS) entry which is preliminary data.</text>
</comment>
<name>A0ABR9V4P7_9CHRO</name>
<dbReference type="SUPFAM" id="SSF103473">
    <property type="entry name" value="MFS general substrate transporter"/>
    <property type="match status" value="1"/>
</dbReference>
<gene>
    <name evidence="2" type="ORF">IQ215_08920</name>
</gene>
<dbReference type="EMBL" id="JADEWC010000017">
    <property type="protein sequence ID" value="MBE9222817.1"/>
    <property type="molecule type" value="Genomic_DNA"/>
</dbReference>
<dbReference type="PANTHER" id="PTHR11328:SF24">
    <property type="entry name" value="MAJOR FACILITATOR SUPERFAMILY (MFS) PROFILE DOMAIN-CONTAINING PROTEIN"/>
    <property type="match status" value="1"/>
</dbReference>
<feature type="transmembrane region" description="Helical" evidence="1">
    <location>
        <begin position="21"/>
        <end position="41"/>
    </location>
</feature>
<feature type="transmembrane region" description="Helical" evidence="1">
    <location>
        <begin position="187"/>
        <end position="205"/>
    </location>
</feature>
<dbReference type="RefSeq" id="WP_193800964.1">
    <property type="nucleotide sequence ID" value="NZ_JADEWC010000017.1"/>
</dbReference>
<organism evidence="2 3">
    <name type="scientific">Cyanobacterium stanieri LEGE 03274</name>
    <dbReference type="NCBI Taxonomy" id="1828756"/>
    <lineage>
        <taxon>Bacteria</taxon>
        <taxon>Bacillati</taxon>
        <taxon>Cyanobacteriota</taxon>
        <taxon>Cyanophyceae</taxon>
        <taxon>Oscillatoriophycideae</taxon>
        <taxon>Chroococcales</taxon>
        <taxon>Geminocystaceae</taxon>
        <taxon>Cyanobacterium</taxon>
    </lineage>
</organism>
<dbReference type="InterPro" id="IPR036259">
    <property type="entry name" value="MFS_trans_sf"/>
</dbReference>
<keyword evidence="1" id="KW-0472">Membrane</keyword>
<protein>
    <submittedName>
        <fullName evidence="2">MFS transporter</fullName>
    </submittedName>
</protein>
<feature type="transmembrane region" description="Helical" evidence="1">
    <location>
        <begin position="489"/>
        <end position="516"/>
    </location>
</feature>
<keyword evidence="1" id="KW-0812">Transmembrane</keyword>
<feature type="transmembrane region" description="Helical" evidence="1">
    <location>
        <begin position="379"/>
        <end position="397"/>
    </location>
</feature>
<feature type="transmembrane region" description="Helical" evidence="1">
    <location>
        <begin position="403"/>
        <end position="424"/>
    </location>
</feature>
<feature type="transmembrane region" description="Helical" evidence="1">
    <location>
        <begin position="348"/>
        <end position="367"/>
    </location>
</feature>
<dbReference type="CDD" id="cd17332">
    <property type="entry name" value="MFS_MelB_like"/>
    <property type="match status" value="1"/>
</dbReference>
<feature type="transmembrane region" description="Helical" evidence="1">
    <location>
        <begin position="445"/>
        <end position="469"/>
    </location>
</feature>
<feature type="transmembrane region" description="Helical" evidence="1">
    <location>
        <begin position="155"/>
        <end position="175"/>
    </location>
</feature>
<dbReference type="Gene3D" id="1.20.1250.20">
    <property type="entry name" value="MFS general substrate transporter like domains"/>
    <property type="match status" value="2"/>
</dbReference>
<dbReference type="Pfam" id="PF13347">
    <property type="entry name" value="MFS_2"/>
    <property type="match status" value="2"/>
</dbReference>
<reference evidence="2 3" key="1">
    <citation type="submission" date="2020-10" db="EMBL/GenBank/DDBJ databases">
        <authorList>
            <person name="Castelo-Branco R."/>
            <person name="Eusebio N."/>
            <person name="Adriana R."/>
            <person name="Vieira A."/>
            <person name="Brugerolle De Fraissinette N."/>
            <person name="Rezende De Castro R."/>
            <person name="Schneider M.P."/>
            <person name="Vasconcelos V."/>
            <person name="Leao P.N."/>
        </authorList>
    </citation>
    <scope>NUCLEOTIDE SEQUENCE [LARGE SCALE GENOMIC DNA]</scope>
    <source>
        <strain evidence="2 3">LEGE 03274</strain>
    </source>
</reference>
<feature type="transmembrane region" description="Helical" evidence="1">
    <location>
        <begin position="85"/>
        <end position="106"/>
    </location>
</feature>
<feature type="transmembrane region" description="Helical" evidence="1">
    <location>
        <begin position="313"/>
        <end position="342"/>
    </location>
</feature>
<feature type="transmembrane region" description="Helical" evidence="1">
    <location>
        <begin position="258"/>
        <end position="275"/>
    </location>
</feature>
<feature type="transmembrane region" description="Helical" evidence="1">
    <location>
        <begin position="112"/>
        <end position="134"/>
    </location>
</feature>
<accession>A0ABR9V4P7</accession>
<proteinExistence type="predicted"/>
<evidence type="ECO:0000313" key="2">
    <source>
        <dbReference type="EMBL" id="MBE9222817.1"/>
    </source>
</evidence>
<keyword evidence="1" id="KW-1133">Transmembrane helix</keyword>
<dbReference type="Proteomes" id="UP000654604">
    <property type="component" value="Unassembled WGS sequence"/>
</dbReference>
<keyword evidence="3" id="KW-1185">Reference proteome</keyword>
<sequence>MVASTKKTEKLAFTTKLAFGAGDVGTALSANLLIFFLLPFFTNVAGLSPSLAGSILMIGKISDAINDPIIGMLSDRTSTPWGRRIPWMILGAIPFVLCFSLMWIVPNFDNNIYLFIYYMLVAIAFHICYTSVNLPYQALTPELTKDYNERTSLNSFRFSFSIGASIFSLILAGIIFDIYDGQDQEKYLILGLLSSLIALVALVWCPLQLQERGKKPLLTKPKRKNLGFLLIAIATILAIFAIFKIVNSTTPQDIFESIIFLFFTIMLSAMAWTFITGKIEPHLLIAEESKNKENQEQIPFFRQLKIVFSNKPFLFVIAIYLCSWLAVQLTASILLFFVVNWMGLPESVFPQVAIAVQGTALIMLFVWQMIGKKLDKKIVYFLGSTIWIIAQVGLFLIQPGQTTLLYLLAILAGFGVSVAYLIPWSMIPDVIDLDELNTGKRREGIFYGFMVLLQKFGLALGLFLVGIALDASGFIRNIPGEAIPIQPSSALLAIRLVVSVLPAIVLVIGIILAYFYPITREYHSQIRQKLDQKNYN</sequence>
<feature type="transmembrane region" description="Helical" evidence="1">
    <location>
        <begin position="226"/>
        <end position="246"/>
    </location>
</feature>
<evidence type="ECO:0000313" key="3">
    <source>
        <dbReference type="Proteomes" id="UP000654604"/>
    </source>
</evidence>